<dbReference type="Gene3D" id="3.40.50.1820">
    <property type="entry name" value="alpha/beta hydrolase"/>
    <property type="match status" value="1"/>
</dbReference>
<dbReference type="InterPro" id="IPR029058">
    <property type="entry name" value="AB_hydrolase_fold"/>
</dbReference>
<evidence type="ECO:0000313" key="1">
    <source>
        <dbReference type="EMBL" id="OIR11694.1"/>
    </source>
</evidence>
<sequence>MRLSANAIYEMAPIASGDNILLIMLPGARHTPQNLRENGFIQALRERNLPVDVLALDAHADLYLDRADIEQLLHQTLDAACLHGYRRIWLFGISLGGSGAMICATQRTAEIEGLFLLAPFLGTRGIVAEVEAAGGLADWRPGEIGNRDHERALLEQIRCSPIGSDEFPAVYLGFGREDRYRGASMLLLKRISPQYVVTRTGGHDWETWKGLWNMMLDKKPFVVSSKAGKWK</sequence>
<comment type="caution">
    <text evidence="1">The sequence shown here is derived from an EMBL/GenBank/DDBJ whole genome shotgun (WGS) entry which is preliminary data.</text>
</comment>
<reference evidence="1" key="1">
    <citation type="submission" date="2016-10" db="EMBL/GenBank/DDBJ databases">
        <title>Sequence of Gallionella enrichment culture.</title>
        <authorList>
            <person name="Poehlein A."/>
            <person name="Muehling M."/>
            <person name="Daniel R."/>
        </authorList>
    </citation>
    <scope>NUCLEOTIDE SEQUENCE</scope>
</reference>
<dbReference type="GO" id="GO:0016787">
    <property type="term" value="F:hydrolase activity"/>
    <property type="evidence" value="ECO:0007669"/>
    <property type="project" value="UniProtKB-KW"/>
</dbReference>
<name>A0A1J5TI54_9ZZZZ</name>
<organism evidence="1">
    <name type="scientific">mine drainage metagenome</name>
    <dbReference type="NCBI Taxonomy" id="410659"/>
    <lineage>
        <taxon>unclassified sequences</taxon>
        <taxon>metagenomes</taxon>
        <taxon>ecological metagenomes</taxon>
    </lineage>
</organism>
<keyword evidence="1" id="KW-0378">Hydrolase</keyword>
<gene>
    <name evidence="1" type="ORF">GALL_65500</name>
</gene>
<dbReference type="EMBL" id="MLJW01000019">
    <property type="protein sequence ID" value="OIR11694.1"/>
    <property type="molecule type" value="Genomic_DNA"/>
</dbReference>
<protein>
    <submittedName>
        <fullName evidence="1">Alpha/beta hydrolase family protein</fullName>
    </submittedName>
</protein>
<proteinExistence type="predicted"/>
<dbReference type="SUPFAM" id="SSF53474">
    <property type="entry name" value="alpha/beta-Hydrolases"/>
    <property type="match status" value="1"/>
</dbReference>
<dbReference type="AlphaFoldDB" id="A0A1J5TI54"/>
<accession>A0A1J5TI54</accession>